<dbReference type="InterPro" id="IPR004797">
    <property type="entry name" value="Competence_ComEC/Rec2"/>
</dbReference>
<evidence type="ECO:0000256" key="1">
    <source>
        <dbReference type="ARBA" id="ARBA00004651"/>
    </source>
</evidence>
<dbReference type="InterPro" id="IPR025405">
    <property type="entry name" value="DUF4131"/>
</dbReference>
<evidence type="ECO:0000256" key="4">
    <source>
        <dbReference type="ARBA" id="ARBA00022989"/>
    </source>
</evidence>
<evidence type="ECO:0000256" key="3">
    <source>
        <dbReference type="ARBA" id="ARBA00022692"/>
    </source>
</evidence>
<evidence type="ECO:0000313" key="9">
    <source>
        <dbReference type="Proteomes" id="UP001595904"/>
    </source>
</evidence>
<dbReference type="InterPro" id="IPR035681">
    <property type="entry name" value="ComA-like_MBL"/>
</dbReference>
<dbReference type="NCBIfam" id="TIGR00360">
    <property type="entry name" value="ComEC_N-term"/>
    <property type="match status" value="1"/>
</dbReference>
<proteinExistence type="predicted"/>
<dbReference type="PANTHER" id="PTHR30619:SF1">
    <property type="entry name" value="RECOMBINATION PROTEIN 2"/>
    <property type="match status" value="1"/>
</dbReference>
<dbReference type="SMART" id="SM00849">
    <property type="entry name" value="Lactamase_B"/>
    <property type="match status" value="1"/>
</dbReference>
<name>A0ABV8T0I0_9GAMM</name>
<dbReference type="InterPro" id="IPR052159">
    <property type="entry name" value="Competence_DNA_uptake"/>
</dbReference>
<keyword evidence="9" id="KW-1185">Reference proteome</keyword>
<feature type="domain" description="Metallo-beta-lactamase" evidence="7">
    <location>
        <begin position="515"/>
        <end position="703"/>
    </location>
</feature>
<dbReference type="NCBIfam" id="TIGR00361">
    <property type="entry name" value="ComEC_Rec2"/>
    <property type="match status" value="1"/>
</dbReference>
<gene>
    <name evidence="8" type="ORF">ACFPN2_23815</name>
</gene>
<dbReference type="Pfam" id="PF13567">
    <property type="entry name" value="DUF4131"/>
    <property type="match status" value="1"/>
</dbReference>
<feature type="transmembrane region" description="Helical" evidence="6">
    <location>
        <begin position="233"/>
        <end position="253"/>
    </location>
</feature>
<keyword evidence="2" id="KW-1003">Cell membrane</keyword>
<feature type="transmembrane region" description="Helical" evidence="6">
    <location>
        <begin position="273"/>
        <end position="291"/>
    </location>
</feature>
<reference evidence="9" key="1">
    <citation type="journal article" date="2019" name="Int. J. Syst. Evol. Microbiol.">
        <title>The Global Catalogue of Microorganisms (GCM) 10K type strain sequencing project: providing services to taxonomists for standard genome sequencing and annotation.</title>
        <authorList>
            <consortium name="The Broad Institute Genomics Platform"/>
            <consortium name="The Broad Institute Genome Sequencing Center for Infectious Disease"/>
            <person name="Wu L."/>
            <person name="Ma J."/>
        </authorList>
    </citation>
    <scope>NUCLEOTIDE SEQUENCE [LARGE SCALE GENOMIC DNA]</scope>
    <source>
        <strain evidence="9">CGMCC 1.10759</strain>
    </source>
</reference>
<protein>
    <submittedName>
        <fullName evidence="8">DNA internalization-related competence protein ComEC/Rec2</fullName>
    </submittedName>
</protein>
<organism evidence="8 9">
    <name type="scientific">Steroidobacter flavus</name>
    <dbReference type="NCBI Taxonomy" id="1842136"/>
    <lineage>
        <taxon>Bacteria</taxon>
        <taxon>Pseudomonadati</taxon>
        <taxon>Pseudomonadota</taxon>
        <taxon>Gammaproteobacteria</taxon>
        <taxon>Steroidobacterales</taxon>
        <taxon>Steroidobacteraceae</taxon>
        <taxon>Steroidobacter</taxon>
    </lineage>
</organism>
<sequence length="758" mass="81493">MGAIALGFLVGHGLIHSLPTLPALAWLAAFVVAMVLLVGRHRATRQAGIAVVLGVVWAWGHAASRLADDLPAEREGEDLSVRGFIASLPDLTVDPQFTFDVVDAAVDVPPRLRLTWYRAPATLHPGEQWQLTIRLKRRNGFANPGGFDYEGHLFREGVGAVGYVRDDAGNRRLPVTSFRYVIVQARAWIGSRIAAAVGDHRMLGVLQGLAIGDTSAMKAEQWRVFAATGTTHLMAISGLHIGMVAMLAAWAGGCIVRWRRAQPLGLTAMHGQVLAGMAAAVIYSVLAGMSVPTQRTLVMLCIYFGLRGFRRTLDIGRSLSLALIAILLLDPFAPLAVGAWLSFIAVLVILMATSGRLLREGTIASFSRVQWAVTIGLVPVLLASFGNLSLVAPIANVLAIPVFTLLIVPSTLIGTVAAMIDPSLGAPLLKLPAFLLDAGWPLLEWLARQPLAVWHAPQPSLPVFFALIAGVLLLTLPAIWPLRFTGALLCLPMMFYRAPTPAPGTFELTVLDVGQGLATVVRTHSRTLVYDTGPAYPSGRSAAELAVLPFLRNRDVRSIDLLMVSHGDQDHSGGMSELLAGMPVRAIATGPSVAFHDSARIACHRGQYWEWDGVRFTVLHPHSEGQARGRSGNDSSCVLLIQGHEGAALLTGDIEADAETALLAAGLPQADVVVAPHHGSDTSSSSLFVAAVRPDVTIFSTGYRNRWNFPRPAVVARWREAGSRCYETAASGAITVTFEAAGLQVREHRHTQRRYWTR</sequence>
<evidence type="ECO:0000313" key="8">
    <source>
        <dbReference type="EMBL" id="MFC4312129.1"/>
    </source>
</evidence>
<dbReference type="InterPro" id="IPR036866">
    <property type="entry name" value="RibonucZ/Hydroxyglut_hydro"/>
</dbReference>
<keyword evidence="4 6" id="KW-1133">Transmembrane helix</keyword>
<dbReference type="PANTHER" id="PTHR30619">
    <property type="entry name" value="DNA INTERNALIZATION/COMPETENCE PROTEIN COMEC/REC2"/>
    <property type="match status" value="1"/>
</dbReference>
<dbReference type="CDD" id="cd07731">
    <property type="entry name" value="ComA-like_MBL-fold"/>
    <property type="match status" value="1"/>
</dbReference>
<dbReference type="InterPro" id="IPR001279">
    <property type="entry name" value="Metallo-B-lactamas"/>
</dbReference>
<keyword evidence="5 6" id="KW-0472">Membrane</keyword>
<keyword evidence="3 6" id="KW-0812">Transmembrane</keyword>
<dbReference type="EMBL" id="JBHSDU010000014">
    <property type="protein sequence ID" value="MFC4312129.1"/>
    <property type="molecule type" value="Genomic_DNA"/>
</dbReference>
<dbReference type="InterPro" id="IPR004477">
    <property type="entry name" value="ComEC_N"/>
</dbReference>
<feature type="transmembrane region" description="Helical" evidence="6">
    <location>
        <begin position="463"/>
        <end position="484"/>
    </location>
</feature>
<accession>A0ABV8T0I0</accession>
<dbReference type="Proteomes" id="UP001595904">
    <property type="component" value="Unassembled WGS sequence"/>
</dbReference>
<feature type="transmembrane region" description="Helical" evidence="6">
    <location>
        <begin position="23"/>
        <end position="39"/>
    </location>
</feature>
<dbReference type="Pfam" id="PF03772">
    <property type="entry name" value="Competence"/>
    <property type="match status" value="1"/>
</dbReference>
<comment type="subcellular location">
    <subcellularLocation>
        <location evidence="1">Cell membrane</location>
        <topology evidence="1">Multi-pass membrane protein</topology>
    </subcellularLocation>
</comment>
<dbReference type="SUPFAM" id="SSF56281">
    <property type="entry name" value="Metallo-hydrolase/oxidoreductase"/>
    <property type="match status" value="1"/>
</dbReference>
<feature type="transmembrane region" description="Helical" evidence="6">
    <location>
        <begin position="335"/>
        <end position="358"/>
    </location>
</feature>
<evidence type="ECO:0000256" key="5">
    <source>
        <dbReference type="ARBA" id="ARBA00023136"/>
    </source>
</evidence>
<dbReference type="Gene3D" id="3.60.15.10">
    <property type="entry name" value="Ribonuclease Z/Hydroxyacylglutathione hydrolase-like"/>
    <property type="match status" value="1"/>
</dbReference>
<feature type="transmembrane region" description="Helical" evidence="6">
    <location>
        <begin position="398"/>
        <end position="420"/>
    </location>
</feature>
<evidence type="ECO:0000256" key="2">
    <source>
        <dbReference type="ARBA" id="ARBA00022475"/>
    </source>
</evidence>
<evidence type="ECO:0000259" key="7">
    <source>
        <dbReference type="SMART" id="SM00849"/>
    </source>
</evidence>
<dbReference type="RefSeq" id="WP_380601246.1">
    <property type="nucleotide sequence ID" value="NZ_JBHSDU010000014.1"/>
</dbReference>
<dbReference type="Pfam" id="PF00753">
    <property type="entry name" value="Lactamase_B"/>
    <property type="match status" value="1"/>
</dbReference>
<comment type="caution">
    <text evidence="8">The sequence shown here is derived from an EMBL/GenBank/DDBJ whole genome shotgun (WGS) entry which is preliminary data.</text>
</comment>
<feature type="transmembrane region" description="Helical" evidence="6">
    <location>
        <begin position="370"/>
        <end position="392"/>
    </location>
</feature>
<evidence type="ECO:0000256" key="6">
    <source>
        <dbReference type="SAM" id="Phobius"/>
    </source>
</evidence>